<name>A0A842HIA6_9BACT</name>
<dbReference type="Proteomes" id="UP000546464">
    <property type="component" value="Unassembled WGS sequence"/>
</dbReference>
<proteinExistence type="predicted"/>
<dbReference type="EMBL" id="JACHVB010000055">
    <property type="protein sequence ID" value="MBC2595890.1"/>
    <property type="molecule type" value="Genomic_DNA"/>
</dbReference>
<gene>
    <name evidence="1" type="ORF">H5P28_16620</name>
</gene>
<dbReference type="AlphaFoldDB" id="A0A842HIA6"/>
<organism evidence="1 2">
    <name type="scientific">Ruficoccus amylovorans</name>
    <dbReference type="NCBI Taxonomy" id="1804625"/>
    <lineage>
        <taxon>Bacteria</taxon>
        <taxon>Pseudomonadati</taxon>
        <taxon>Verrucomicrobiota</taxon>
        <taxon>Opitutia</taxon>
        <taxon>Puniceicoccales</taxon>
        <taxon>Cerasicoccaceae</taxon>
        <taxon>Ruficoccus</taxon>
    </lineage>
</organism>
<keyword evidence="2" id="KW-1185">Reference proteome</keyword>
<dbReference type="RefSeq" id="WP_185676823.1">
    <property type="nucleotide sequence ID" value="NZ_JACHVB010000055.1"/>
</dbReference>
<protein>
    <submittedName>
        <fullName evidence="1">Uncharacterized protein</fullName>
    </submittedName>
</protein>
<reference evidence="1 2" key="1">
    <citation type="submission" date="2020-07" db="EMBL/GenBank/DDBJ databases">
        <authorList>
            <person name="Feng X."/>
        </authorList>
    </citation>
    <scope>NUCLEOTIDE SEQUENCE [LARGE SCALE GENOMIC DNA]</scope>
    <source>
        <strain evidence="1 2">JCM31066</strain>
    </source>
</reference>
<accession>A0A842HIA6</accession>
<sequence length="217" mass="24533">MTCPNSKKRSKDLDFQVSQVSDCCIISAETSPSGILQVVKHCSSSILGLLRLGLLCRGYITKGNIYHDGFTFFGSGYVRAYTREGDVRFNQKHICDVGTPFVEIDRSVLDYVDSCDDQCVKEMFGRMVLVTNGIGAVYPFKLLKINMPLINASKMHKSIMRMRTILDEFKAKLPNAEEDDRVRIKIEHYMDALDVQLQACDKADQLINNLDATFPHH</sequence>
<evidence type="ECO:0000313" key="1">
    <source>
        <dbReference type="EMBL" id="MBC2595890.1"/>
    </source>
</evidence>
<comment type="caution">
    <text evidence="1">The sequence shown here is derived from an EMBL/GenBank/DDBJ whole genome shotgun (WGS) entry which is preliminary data.</text>
</comment>
<evidence type="ECO:0000313" key="2">
    <source>
        <dbReference type="Proteomes" id="UP000546464"/>
    </source>
</evidence>